<accession>A0A4V5UWQ8</accession>
<evidence type="ECO:0000256" key="9">
    <source>
        <dbReference type="ARBA" id="ARBA00022490"/>
    </source>
</evidence>
<dbReference type="PANTHER" id="PTHR10091">
    <property type="entry name" value="ALDOSE-1-EPIMERASE"/>
    <property type="match status" value="1"/>
</dbReference>
<evidence type="ECO:0000313" key="21">
    <source>
        <dbReference type="Proteomes" id="UP000305848"/>
    </source>
</evidence>
<evidence type="ECO:0000256" key="19">
    <source>
        <dbReference type="SAM" id="SignalP"/>
    </source>
</evidence>
<proteinExistence type="inferred from homology"/>
<dbReference type="PROSITE" id="PS51257">
    <property type="entry name" value="PROKAR_LIPOPROTEIN"/>
    <property type="match status" value="1"/>
</dbReference>
<evidence type="ECO:0000256" key="10">
    <source>
        <dbReference type="ARBA" id="ARBA00022553"/>
    </source>
</evidence>
<dbReference type="CDD" id="cd09019">
    <property type="entry name" value="galactose_mutarotase_like"/>
    <property type="match status" value="1"/>
</dbReference>
<comment type="similarity">
    <text evidence="5 14">Belongs to the aldose epimerase family.</text>
</comment>
<comment type="catalytic activity">
    <reaction evidence="1 14">
        <text>alpha-D-glucose = beta-D-glucose</text>
        <dbReference type="Rhea" id="RHEA:10264"/>
        <dbReference type="ChEBI" id="CHEBI:15903"/>
        <dbReference type="ChEBI" id="CHEBI:17925"/>
        <dbReference type="EC" id="5.1.3.3"/>
    </reaction>
</comment>
<keyword evidence="10" id="KW-0597">Phosphoprotein</keyword>
<dbReference type="UniPathway" id="UPA00242"/>
<dbReference type="OrthoDB" id="9779408at2"/>
<evidence type="ECO:0000256" key="14">
    <source>
        <dbReference type="PIRNR" id="PIRNR005096"/>
    </source>
</evidence>
<evidence type="ECO:0000256" key="12">
    <source>
        <dbReference type="ARBA" id="ARBA00023235"/>
    </source>
</evidence>
<comment type="caution">
    <text evidence="20">The sequence shown here is derived from an EMBL/GenBank/DDBJ whole genome shotgun (WGS) entry which is preliminary data.</text>
</comment>
<dbReference type="PANTHER" id="PTHR10091:SF0">
    <property type="entry name" value="GALACTOSE MUTAROTASE"/>
    <property type="match status" value="1"/>
</dbReference>
<dbReference type="EC" id="5.1.3.3" evidence="7 14"/>
<keyword evidence="11" id="KW-0106">Calcium</keyword>
<comment type="subcellular location">
    <subcellularLocation>
        <location evidence="3">Cytoplasm</location>
    </subcellularLocation>
</comment>
<comment type="cofactor">
    <cofactor evidence="2">
        <name>Ca(2+)</name>
        <dbReference type="ChEBI" id="CHEBI:29108"/>
    </cofactor>
</comment>
<comment type="pathway">
    <text evidence="4 14">Carbohydrate metabolism; hexose metabolism.</text>
</comment>
<keyword evidence="19" id="KW-0732">Signal</keyword>
<sequence length="393" mass="42723">MKTIKLLASALLVSLLLSACHTNTADETTKDEYMNEESATESTAANATKGITQKDWGTADGKQVHLFTLTNANGVQVSISDYGGTITSFVAPDKNGKKESIVLGFNNLDGYLAKPPYFGATIGRYGNRIANGKFALNGETYNLATNDGKNHLHGGNKGFDKVVWTAGSMEANNPQLSLSYLSKDNEEGYPGNLNTTVTFTLTDDNALRIDYKATTDKATPINLTNHSYFNLSGDVSNTILNDWLMIDADRYTPVDSTLIPTGQLAPVKGTPFDFTTPHQIGERIAQVPGGYDHNFVLNKKDTSLTLAAEVTDSSSGRKLQVYTTQPGIQFYTGNFLNGSIKTDEGKPINQHTAFCLETQHFPNSPNTPAFPTSILQPGQTYHYVTEYKVSTVK</sequence>
<dbReference type="GO" id="GO:0033499">
    <property type="term" value="P:galactose catabolic process via UDP-galactose, Leloir pathway"/>
    <property type="evidence" value="ECO:0007669"/>
    <property type="project" value="TreeGrafter"/>
</dbReference>
<feature type="signal peptide" evidence="19">
    <location>
        <begin position="1"/>
        <end position="25"/>
    </location>
</feature>
<evidence type="ECO:0000256" key="4">
    <source>
        <dbReference type="ARBA" id="ARBA00005028"/>
    </source>
</evidence>
<dbReference type="FunFam" id="2.70.98.10:FF:000003">
    <property type="entry name" value="Aldose 1-epimerase"/>
    <property type="match status" value="1"/>
</dbReference>
<dbReference type="PROSITE" id="PS00545">
    <property type="entry name" value="ALDOSE_1_EPIMERASE"/>
    <property type="match status" value="1"/>
</dbReference>
<dbReference type="InterPro" id="IPR011013">
    <property type="entry name" value="Gal_mutarotase_sf_dom"/>
</dbReference>
<dbReference type="EMBL" id="SZQL01000004">
    <property type="protein sequence ID" value="TKK69823.1"/>
    <property type="molecule type" value="Genomic_DNA"/>
</dbReference>
<keyword evidence="13 14" id="KW-0119">Carbohydrate metabolism</keyword>
<evidence type="ECO:0000256" key="18">
    <source>
        <dbReference type="SAM" id="MobiDB-lite"/>
    </source>
</evidence>
<dbReference type="Pfam" id="PF01263">
    <property type="entry name" value="Aldose_epim"/>
    <property type="match status" value="1"/>
</dbReference>
<evidence type="ECO:0000256" key="17">
    <source>
        <dbReference type="PIRSR" id="PIRSR005096-3"/>
    </source>
</evidence>
<dbReference type="InterPro" id="IPR008183">
    <property type="entry name" value="Aldose_1/G6P_1-epimerase"/>
</dbReference>
<feature type="binding site" evidence="16">
    <location>
        <position position="292"/>
    </location>
    <ligand>
        <name>beta-D-galactose</name>
        <dbReference type="ChEBI" id="CHEBI:27667"/>
    </ligand>
</feature>
<evidence type="ECO:0000256" key="8">
    <source>
        <dbReference type="ARBA" id="ARBA00014165"/>
    </source>
</evidence>
<evidence type="ECO:0000256" key="5">
    <source>
        <dbReference type="ARBA" id="ARBA00006206"/>
    </source>
</evidence>
<dbReference type="GO" id="GO:0006006">
    <property type="term" value="P:glucose metabolic process"/>
    <property type="evidence" value="ECO:0007669"/>
    <property type="project" value="TreeGrafter"/>
</dbReference>
<evidence type="ECO:0000256" key="1">
    <source>
        <dbReference type="ARBA" id="ARBA00001614"/>
    </source>
</evidence>
<dbReference type="NCBIfam" id="NF008277">
    <property type="entry name" value="PRK11055.1"/>
    <property type="match status" value="1"/>
</dbReference>
<evidence type="ECO:0000256" key="13">
    <source>
        <dbReference type="ARBA" id="ARBA00023277"/>
    </source>
</evidence>
<dbReference type="Proteomes" id="UP000305848">
    <property type="component" value="Unassembled WGS sequence"/>
</dbReference>
<evidence type="ECO:0000256" key="15">
    <source>
        <dbReference type="PIRSR" id="PIRSR005096-1"/>
    </source>
</evidence>
<evidence type="ECO:0000256" key="6">
    <source>
        <dbReference type="ARBA" id="ARBA00011245"/>
    </source>
</evidence>
<keyword evidence="12 14" id="KW-0413">Isomerase</keyword>
<reference evidence="20 21" key="1">
    <citation type="submission" date="2019-05" db="EMBL/GenBank/DDBJ databases">
        <title>Panacibacter sp. strain 17mud1-8 Genome sequencing and assembly.</title>
        <authorList>
            <person name="Chhetri G."/>
        </authorList>
    </citation>
    <scope>NUCLEOTIDE SEQUENCE [LARGE SCALE GENOMIC DNA]</scope>
    <source>
        <strain evidence="20 21">17mud1-8</strain>
    </source>
</reference>
<gene>
    <name evidence="20" type="ORF">FC093_07025</name>
</gene>
<dbReference type="InterPro" id="IPR015443">
    <property type="entry name" value="Aldose_1-epimerase"/>
</dbReference>
<evidence type="ECO:0000256" key="2">
    <source>
        <dbReference type="ARBA" id="ARBA00001913"/>
    </source>
</evidence>
<dbReference type="GO" id="GO:0030246">
    <property type="term" value="F:carbohydrate binding"/>
    <property type="evidence" value="ECO:0007669"/>
    <property type="project" value="InterPro"/>
</dbReference>
<dbReference type="AlphaFoldDB" id="A0A4V5UWQ8"/>
<feature type="active site" description="Proton donor" evidence="15">
    <location>
        <position position="226"/>
    </location>
</feature>
<dbReference type="GO" id="GO:0005737">
    <property type="term" value="C:cytoplasm"/>
    <property type="evidence" value="ECO:0007669"/>
    <property type="project" value="UniProtKB-SubCell"/>
</dbReference>
<dbReference type="RefSeq" id="WP_137261044.1">
    <property type="nucleotide sequence ID" value="NZ_SZQL01000004.1"/>
</dbReference>
<dbReference type="PIRSF" id="PIRSF005096">
    <property type="entry name" value="GALM"/>
    <property type="match status" value="1"/>
</dbReference>
<feature type="binding site" evidence="17">
    <location>
        <begin position="226"/>
        <end position="228"/>
    </location>
    <ligand>
        <name>beta-D-galactose</name>
        <dbReference type="ChEBI" id="CHEBI:27667"/>
    </ligand>
</feature>
<keyword evidence="21" id="KW-1185">Reference proteome</keyword>
<dbReference type="GO" id="GO:0004034">
    <property type="term" value="F:aldose 1-epimerase activity"/>
    <property type="evidence" value="ECO:0007669"/>
    <property type="project" value="UniProtKB-EC"/>
</dbReference>
<keyword evidence="9" id="KW-0963">Cytoplasm</keyword>
<feature type="binding site" evidence="17">
    <location>
        <begin position="127"/>
        <end position="128"/>
    </location>
    <ligand>
        <name>beta-D-galactose</name>
        <dbReference type="ChEBI" id="CHEBI:27667"/>
    </ligand>
</feature>
<dbReference type="InterPro" id="IPR018052">
    <property type="entry name" value="Ald1_epimerase_CS"/>
</dbReference>
<organism evidence="20 21">
    <name type="scientific">Ilyomonas limi</name>
    <dbReference type="NCBI Taxonomy" id="2575867"/>
    <lineage>
        <taxon>Bacteria</taxon>
        <taxon>Pseudomonadati</taxon>
        <taxon>Bacteroidota</taxon>
        <taxon>Chitinophagia</taxon>
        <taxon>Chitinophagales</taxon>
        <taxon>Chitinophagaceae</taxon>
        <taxon>Ilyomonas</taxon>
    </lineage>
</organism>
<feature type="region of interest" description="Disordered" evidence="18">
    <location>
        <begin position="28"/>
        <end position="47"/>
    </location>
</feature>
<dbReference type="Gene3D" id="2.70.98.10">
    <property type="match status" value="1"/>
</dbReference>
<evidence type="ECO:0000256" key="11">
    <source>
        <dbReference type="ARBA" id="ARBA00022837"/>
    </source>
</evidence>
<evidence type="ECO:0000256" key="16">
    <source>
        <dbReference type="PIRSR" id="PIRSR005096-2"/>
    </source>
</evidence>
<feature type="chain" id="PRO_5020693983" description="Aldose 1-epimerase" evidence="19">
    <location>
        <begin position="26"/>
        <end position="393"/>
    </location>
</feature>
<protein>
    <recommendedName>
        <fullName evidence="8 14">Aldose 1-epimerase</fullName>
        <ecNumber evidence="7 14">5.1.3.3</ecNumber>
    </recommendedName>
</protein>
<name>A0A4V5UWQ8_9BACT</name>
<comment type="subunit">
    <text evidence="6">Monomer.</text>
</comment>
<evidence type="ECO:0000256" key="3">
    <source>
        <dbReference type="ARBA" id="ARBA00004496"/>
    </source>
</evidence>
<dbReference type="SUPFAM" id="SSF74650">
    <property type="entry name" value="Galactose mutarotase-like"/>
    <property type="match status" value="1"/>
</dbReference>
<dbReference type="InterPro" id="IPR047215">
    <property type="entry name" value="Galactose_mutarotase-like"/>
</dbReference>
<dbReference type="InterPro" id="IPR014718">
    <property type="entry name" value="GH-type_carb-bd"/>
</dbReference>
<evidence type="ECO:0000313" key="20">
    <source>
        <dbReference type="EMBL" id="TKK69823.1"/>
    </source>
</evidence>
<evidence type="ECO:0000256" key="7">
    <source>
        <dbReference type="ARBA" id="ARBA00013185"/>
    </source>
</evidence>
<feature type="active site" description="Proton acceptor" evidence="15">
    <location>
        <position position="357"/>
    </location>
</feature>